<dbReference type="RefSeq" id="WP_114548421.1">
    <property type="nucleotide sequence ID" value="NZ_PPUT01000003.1"/>
</dbReference>
<evidence type="ECO:0000256" key="1">
    <source>
        <dbReference type="SAM" id="MobiDB-lite"/>
    </source>
</evidence>
<feature type="compositionally biased region" description="Low complexity" evidence="1">
    <location>
        <begin position="700"/>
        <end position="712"/>
    </location>
</feature>
<feature type="region of interest" description="Disordered" evidence="1">
    <location>
        <begin position="628"/>
        <end position="729"/>
    </location>
</feature>
<protein>
    <recommendedName>
        <fullName evidence="6">Gram-positive cocci surface proteins LPxTG domain-containing protein</fullName>
    </recommendedName>
</protein>
<feature type="compositionally biased region" description="Polar residues" evidence="1">
    <location>
        <begin position="651"/>
        <end position="667"/>
    </location>
</feature>
<feature type="chain" id="PRO_5016638799" description="Gram-positive cocci surface proteins LPxTG domain-containing protein" evidence="3">
    <location>
        <begin position="44"/>
        <end position="765"/>
    </location>
</feature>
<feature type="signal peptide" evidence="3">
    <location>
        <begin position="1"/>
        <end position="43"/>
    </location>
</feature>
<evidence type="ECO:0008006" key="6">
    <source>
        <dbReference type="Google" id="ProtNLM"/>
    </source>
</evidence>
<gene>
    <name evidence="4" type="ORF">C1850_02100</name>
</gene>
<keyword evidence="3" id="KW-0732">Signal</keyword>
<evidence type="ECO:0000256" key="2">
    <source>
        <dbReference type="SAM" id="Phobius"/>
    </source>
</evidence>
<dbReference type="Gene3D" id="2.160.20.110">
    <property type="match status" value="3"/>
</dbReference>
<evidence type="ECO:0000313" key="4">
    <source>
        <dbReference type="EMBL" id="RDC46391.1"/>
    </source>
</evidence>
<organism evidence="4 5">
    <name type="scientific">Adlercreutzia equolifaciens subsp. celatus</name>
    <dbReference type="NCBI Taxonomy" id="394340"/>
    <lineage>
        <taxon>Bacteria</taxon>
        <taxon>Bacillati</taxon>
        <taxon>Actinomycetota</taxon>
        <taxon>Coriobacteriia</taxon>
        <taxon>Eggerthellales</taxon>
        <taxon>Eggerthellaceae</taxon>
        <taxon>Adlercreutzia</taxon>
    </lineage>
</organism>
<feature type="compositionally biased region" description="Polar residues" evidence="1">
    <location>
        <begin position="713"/>
        <end position="723"/>
    </location>
</feature>
<proteinExistence type="predicted"/>
<accession>A0A369P2Q2</accession>
<reference evidence="4 5" key="1">
    <citation type="journal article" date="2018" name="Elife">
        <title>Discovery and characterization of a prevalent human gut bacterial enzyme sufficient for the inactivation of a family of plant toxins.</title>
        <authorList>
            <person name="Koppel N."/>
            <person name="Bisanz J.E."/>
            <person name="Pandelia M.E."/>
            <person name="Turnbaugh P.J."/>
            <person name="Balskus E.P."/>
        </authorList>
    </citation>
    <scope>NUCLEOTIDE SEQUENCE [LARGE SCALE GENOMIC DNA]</scope>
    <source>
        <strain evidence="4 5">OB21 GAM 11</strain>
    </source>
</reference>
<name>A0A369P2Q2_9ACTN</name>
<keyword evidence="2" id="KW-0812">Transmembrane</keyword>
<keyword evidence="2" id="KW-1133">Transmembrane helix</keyword>
<dbReference type="AlphaFoldDB" id="A0A369P2Q2"/>
<evidence type="ECO:0000313" key="5">
    <source>
        <dbReference type="Proteomes" id="UP000253805"/>
    </source>
</evidence>
<evidence type="ECO:0000256" key="3">
    <source>
        <dbReference type="SAM" id="SignalP"/>
    </source>
</evidence>
<feature type="compositionally biased region" description="Polar residues" evidence="1">
    <location>
        <begin position="677"/>
        <end position="688"/>
    </location>
</feature>
<comment type="caution">
    <text evidence="4">The sequence shown here is derived from an EMBL/GenBank/DDBJ whole genome shotgun (WGS) entry which is preliminary data.</text>
</comment>
<feature type="transmembrane region" description="Helical" evidence="2">
    <location>
        <begin position="737"/>
        <end position="755"/>
    </location>
</feature>
<dbReference type="EMBL" id="PPUT01000003">
    <property type="protein sequence ID" value="RDC46391.1"/>
    <property type="molecule type" value="Genomic_DNA"/>
</dbReference>
<sequence>MAPYRSVHAFTVRFFPHSSVSLRWVVAAFALLAALCWASPAWAVDSAVFASGAGTEADPYLIENASQIAAFRDAVNAGDDYDGKYVAPGADVDLEGAEWTPIGAGTRKSSGIAEGSTPFAGTFDGAGHTVSGLKITSTQGADYAIGLFGILDGATVKNLTVADAKIAVPQSELAGILCGMLANDSTVSGVNVYGSVSGKAGVGGIAGRMTLSGAIENCENSASVTAAGGVGNAGGIVGAAYYTTPTGRMAITGCRNSGSISGTDCIGGIAGLSATFVSNCENSGAIAGTSYSVGGIVGEQKNYGAVSGCTNSGAVSTSNASAYGIGGIVGWARYDGAAPAYATSAPITVTGCANSASVQGGSCAGGIVGTFYNAGTVSGNANTAASITSSSFAGGIVGNLQNADISSLPSTVPEGILVENNVSATPLNAITAPLKGPYAYNNTPSDFTVRDNGSAWVAQAGATRYATLAGAFATAPDHSTIKLVSSVSDQPTLSVSDGRELTLDLAGFNLFFATDGSLSLQDGALTVTGQGDVATAEGADGKPEPLATVSGTGSLALKGGSYNQDVAPYVADSYAEFVPADAHATAPFSVVPVSTAKHNAQAVVHDGGKTVYYGDAGAARTAAAAAPGATVEELKAPSTPSGNEGGEGNPSDGQTGTTNDGQPSGDANANAGDKTDGSTAADDQTDGNGTKGADKDDASKATAKPSTSSAASGTHTYRSSSTAYRGVPQTGDAATDALLAVGALAVVSGGAAALARARMKRARAK</sequence>
<keyword evidence="2" id="KW-0472">Membrane</keyword>
<dbReference type="Proteomes" id="UP000253805">
    <property type="component" value="Unassembled WGS sequence"/>
</dbReference>